<feature type="non-terminal residue" evidence="2">
    <location>
        <position position="1"/>
    </location>
</feature>
<dbReference type="AlphaFoldDB" id="A0A146K6Z4"/>
<feature type="domain" description="AB hydrolase-1" evidence="1">
    <location>
        <begin position="24"/>
        <end position="111"/>
    </location>
</feature>
<protein>
    <recommendedName>
        <fullName evidence="1">AB hydrolase-1 domain-containing protein</fullName>
    </recommendedName>
</protein>
<dbReference type="Gene3D" id="3.40.50.1820">
    <property type="entry name" value="alpha/beta hydrolase"/>
    <property type="match status" value="1"/>
</dbReference>
<dbReference type="Pfam" id="PF00561">
    <property type="entry name" value="Abhydrolase_1"/>
    <property type="match status" value="1"/>
</dbReference>
<dbReference type="EMBL" id="GDID01004209">
    <property type="protein sequence ID" value="JAP92397.1"/>
    <property type="molecule type" value="Transcribed_RNA"/>
</dbReference>
<dbReference type="PANTHER" id="PTHR42886">
    <property type="entry name" value="RE40534P-RELATED"/>
    <property type="match status" value="1"/>
</dbReference>
<name>A0A146K6Z4_9EUKA</name>
<accession>A0A146K6Z4</accession>
<dbReference type="SUPFAM" id="SSF53474">
    <property type="entry name" value="alpha/beta-Hydrolases"/>
    <property type="match status" value="1"/>
</dbReference>
<gene>
    <name evidence="2" type="ORF">TPC1_15676</name>
</gene>
<evidence type="ECO:0000259" key="1">
    <source>
        <dbReference type="Pfam" id="PF00561"/>
    </source>
</evidence>
<dbReference type="PANTHER" id="PTHR42886:SF53">
    <property type="entry name" value="ALPHA_BETA-HYDROLASES SUPERFAMILY PROTEIN"/>
    <property type="match status" value="1"/>
</dbReference>
<reference evidence="2" key="1">
    <citation type="submission" date="2015-07" db="EMBL/GenBank/DDBJ databases">
        <title>Adaptation to a free-living lifestyle via gene acquisitions in the diplomonad Trepomonas sp. PC1.</title>
        <authorList>
            <person name="Xu F."/>
            <person name="Jerlstrom-Hultqvist J."/>
            <person name="Kolisko M."/>
            <person name="Simpson A.G.B."/>
            <person name="Roger A.J."/>
            <person name="Svard S.G."/>
            <person name="Andersson J.O."/>
        </authorList>
    </citation>
    <scope>NUCLEOTIDE SEQUENCE</scope>
    <source>
        <strain evidence="2">PC1</strain>
    </source>
</reference>
<sequence length="225" mass="25753">IMEEYVESTFGRIYTILTHRNQTLMILVPGLGSSRNSLCFKDIEAFSQNSVLRFDFPGHGKSSGKPQISYEEQSNVLKFLKQHFNYEKYILFGHSKGATVALLACSQNDQLIIVGGRYLLGQQPKGRFTEDELEKIKTQKVVKTFNHIKFEIGQEWFEERKQIESKMEQLVKIPSSTIIIHGKQDNVVEPSNAEIWSLKSGGNLFLLENKGHSDIDWESIQNIVK</sequence>
<proteinExistence type="predicted"/>
<dbReference type="InterPro" id="IPR029058">
    <property type="entry name" value="AB_hydrolase_fold"/>
</dbReference>
<organism evidence="2">
    <name type="scientific">Trepomonas sp. PC1</name>
    <dbReference type="NCBI Taxonomy" id="1076344"/>
    <lineage>
        <taxon>Eukaryota</taxon>
        <taxon>Metamonada</taxon>
        <taxon>Diplomonadida</taxon>
        <taxon>Hexamitidae</taxon>
        <taxon>Hexamitinae</taxon>
        <taxon>Trepomonas</taxon>
    </lineage>
</organism>
<dbReference type="InterPro" id="IPR000073">
    <property type="entry name" value="AB_hydrolase_1"/>
</dbReference>
<evidence type="ECO:0000313" key="2">
    <source>
        <dbReference type="EMBL" id="JAP92397.1"/>
    </source>
</evidence>